<dbReference type="GO" id="GO:0004519">
    <property type="term" value="F:endonuclease activity"/>
    <property type="evidence" value="ECO:0007669"/>
    <property type="project" value="InterPro"/>
</dbReference>
<dbReference type="AlphaFoldDB" id="A0A9Q3SVW4"/>
<evidence type="ECO:0000313" key="3">
    <source>
        <dbReference type="EMBL" id="MBZ5962735.1"/>
    </source>
</evidence>
<sequence>MLPVKQTTPFMSPPSLFTQQLLVENKLHFVADDNVLESALLNARTTKNDYGIKVVKDTYSNKIDNLYSLLIAMFESQYALKDYTNNTDNNFFSGMNQQQIDEYYKQYKF</sequence>
<reference evidence="2 4" key="1">
    <citation type="submission" date="2015-12" db="EMBL/GenBank/DDBJ databases">
        <authorList>
            <person name="Andreevskaya M."/>
        </authorList>
    </citation>
    <scope>NUCLEOTIDE SEQUENCE [LARGE SCALE GENOMIC DNA]</scope>
    <source>
        <strain evidence="2 4">C122c</strain>
    </source>
</reference>
<evidence type="ECO:0000313" key="4">
    <source>
        <dbReference type="Proteomes" id="UP000199271"/>
    </source>
</evidence>
<name>A0A9Q3SVW4_9LACO</name>
<evidence type="ECO:0000313" key="2">
    <source>
        <dbReference type="EMBL" id="CUW11318.1"/>
    </source>
</evidence>
<proteinExistence type="predicted"/>
<dbReference type="Proteomes" id="UP000752647">
    <property type="component" value="Unassembled WGS sequence"/>
</dbReference>
<comment type="caution">
    <text evidence="3">The sequence shown here is derived from an EMBL/GenBank/DDBJ whole genome shotgun (WGS) entry which is preliminary data.</text>
</comment>
<accession>A0A9Q3SVW4</accession>
<organism evidence="3 5">
    <name type="scientific">Leuconostoc gasicomitatum</name>
    <dbReference type="NCBI Taxonomy" id="115778"/>
    <lineage>
        <taxon>Bacteria</taxon>
        <taxon>Bacillati</taxon>
        <taxon>Bacillota</taxon>
        <taxon>Bacilli</taxon>
        <taxon>Lactobacillales</taxon>
        <taxon>Lactobacillaceae</taxon>
        <taxon>Leuconostoc</taxon>
        <taxon>Leuconostoc gelidum group</taxon>
    </lineage>
</organism>
<evidence type="ECO:0000259" key="1">
    <source>
        <dbReference type="Pfam" id="PF20441"/>
    </source>
</evidence>
<dbReference type="EMBL" id="FBSY01000007">
    <property type="protein sequence ID" value="CUW11318.1"/>
    <property type="molecule type" value="Genomic_DNA"/>
</dbReference>
<reference evidence="3" key="2">
    <citation type="submission" date="2021-05" db="EMBL/GenBank/DDBJ databases">
        <title>Pangenome of Leuconostoc gelidum warrants species status for Leuconostoc gelidum subsp. gasicomitatum.</title>
        <authorList>
            <person name="Johansson P."/>
            <person name="Sade E."/>
            <person name="Hultman J."/>
            <person name="Auvinen P."/>
            <person name="Bjorkroth J."/>
        </authorList>
    </citation>
    <scope>NUCLEOTIDE SEQUENCE</scope>
    <source>
        <strain evidence="3">A.21.4</strain>
    </source>
</reference>
<dbReference type="EMBL" id="JAHBFI010000016">
    <property type="protein sequence ID" value="MBZ5962735.1"/>
    <property type="molecule type" value="Genomic_DNA"/>
</dbReference>
<evidence type="ECO:0000313" key="5">
    <source>
        <dbReference type="Proteomes" id="UP000752647"/>
    </source>
</evidence>
<dbReference type="Proteomes" id="UP000199271">
    <property type="component" value="Unassembled WGS sequence"/>
</dbReference>
<protein>
    <submittedName>
        <fullName evidence="2 3">Terminase</fullName>
    </submittedName>
</protein>
<dbReference type="InterPro" id="IPR046462">
    <property type="entry name" value="TerL_nuclease"/>
</dbReference>
<dbReference type="Pfam" id="PF20441">
    <property type="entry name" value="TerL_nuclease"/>
    <property type="match status" value="1"/>
</dbReference>
<gene>
    <name evidence="2" type="ORF">C122C_0919</name>
    <name evidence="3" type="ORF">KIJ12_06205</name>
</gene>
<feature type="domain" description="Terminase large subunit-like endonuclease" evidence="1">
    <location>
        <begin position="3"/>
        <end position="76"/>
    </location>
</feature>
<keyword evidence="4" id="KW-1185">Reference proteome</keyword>